<dbReference type="PANTHER" id="PTHR11006">
    <property type="entry name" value="PROTEIN ARGININE N-METHYLTRANSFERASE"/>
    <property type="match status" value="1"/>
</dbReference>
<dbReference type="AlphaFoldDB" id="A0A1D3D7I2"/>
<dbReference type="InParanoid" id="A0A1D3D7I2"/>
<name>A0A1D3D7I2_9EIME</name>
<reference evidence="3 4" key="1">
    <citation type="journal article" date="2016" name="BMC Genomics">
        <title>Comparative genomics reveals Cyclospora cayetanensis possesses coccidia-like metabolism and invasion components but unique surface antigens.</title>
        <authorList>
            <person name="Liu S."/>
            <person name="Wang L."/>
            <person name="Zheng H."/>
            <person name="Xu Z."/>
            <person name="Roellig D.M."/>
            <person name="Li N."/>
            <person name="Frace M.A."/>
            <person name="Tang K."/>
            <person name="Arrowood M.J."/>
            <person name="Moss D.M."/>
            <person name="Zhang L."/>
            <person name="Feng Y."/>
            <person name="Xiao L."/>
        </authorList>
    </citation>
    <scope>NUCLEOTIDE SEQUENCE [LARGE SCALE GENOMIC DNA]</scope>
    <source>
        <strain evidence="3 4">CHN_HEN01</strain>
    </source>
</reference>
<dbReference type="GO" id="GO:0016274">
    <property type="term" value="F:protein-arginine N-methyltransferase activity"/>
    <property type="evidence" value="ECO:0007669"/>
    <property type="project" value="InterPro"/>
</dbReference>
<dbReference type="SUPFAM" id="SSF53335">
    <property type="entry name" value="S-adenosyl-L-methionine-dependent methyltransferases"/>
    <property type="match status" value="1"/>
</dbReference>
<evidence type="ECO:0000256" key="2">
    <source>
        <dbReference type="SAM" id="MobiDB-lite"/>
    </source>
</evidence>
<feature type="region of interest" description="Disordered" evidence="2">
    <location>
        <begin position="252"/>
        <end position="282"/>
    </location>
</feature>
<feature type="compositionally biased region" description="Basic and acidic residues" evidence="2">
    <location>
        <begin position="600"/>
        <end position="615"/>
    </location>
</feature>
<dbReference type="PANTHER" id="PTHR11006:SF4">
    <property type="entry name" value="PROTEIN ARGININE N-METHYLTRANSFERASE 7"/>
    <property type="match status" value="1"/>
</dbReference>
<protein>
    <submittedName>
        <fullName evidence="3">Protamine p1</fullName>
    </submittedName>
</protein>
<feature type="compositionally biased region" description="Polar residues" evidence="2">
    <location>
        <begin position="507"/>
        <end position="519"/>
    </location>
</feature>
<dbReference type="InterPro" id="IPR025799">
    <property type="entry name" value="Arg_MeTrfase"/>
</dbReference>
<feature type="compositionally biased region" description="Low complexity" evidence="2">
    <location>
        <begin position="454"/>
        <end position="467"/>
    </location>
</feature>
<proteinExistence type="predicted"/>
<dbReference type="VEuPathDB" id="ToxoDB:LOC34621767"/>
<evidence type="ECO:0000313" key="4">
    <source>
        <dbReference type="Proteomes" id="UP000095192"/>
    </source>
</evidence>
<evidence type="ECO:0000313" key="3">
    <source>
        <dbReference type="EMBL" id="OEH79417.1"/>
    </source>
</evidence>
<keyword evidence="4" id="KW-1185">Reference proteome</keyword>
<feature type="region of interest" description="Disordered" evidence="2">
    <location>
        <begin position="569"/>
        <end position="635"/>
    </location>
</feature>
<gene>
    <name evidence="3" type="ORF">cyc_05410</name>
</gene>
<dbReference type="InterPro" id="IPR029063">
    <property type="entry name" value="SAM-dependent_MTases_sf"/>
</dbReference>
<evidence type="ECO:0000256" key="1">
    <source>
        <dbReference type="ARBA" id="ARBA00022691"/>
    </source>
</evidence>
<feature type="region of interest" description="Disordered" evidence="2">
    <location>
        <begin position="67"/>
        <end position="110"/>
    </location>
</feature>
<organism evidence="3 4">
    <name type="scientific">Cyclospora cayetanensis</name>
    <dbReference type="NCBI Taxonomy" id="88456"/>
    <lineage>
        <taxon>Eukaryota</taxon>
        <taxon>Sar</taxon>
        <taxon>Alveolata</taxon>
        <taxon>Apicomplexa</taxon>
        <taxon>Conoidasida</taxon>
        <taxon>Coccidia</taxon>
        <taxon>Eucoccidiorida</taxon>
        <taxon>Eimeriorina</taxon>
        <taxon>Eimeriidae</taxon>
        <taxon>Cyclospora</taxon>
    </lineage>
</organism>
<sequence length="694" mass="74569">MQSLSELEVHLRRCLQGRNSVQSKACVGQQLQQPHVGGSTEVHQHGELSLDWGTACKAACKPPLQALLRDSPRGSPLPSALSGKQQTSHEQRRLQPPLVLPSPPQGGKPFEQQPLTLHAKIERLVKNRILQQMVRPSSSPDCNSITSRFRLRNHITMTEDFQRVGSYQRAIRIRCGNAGRAQGTQGPLVIEIGTGPFALLSVNAAREGARRVVAFEAERRSSNSAAAFVKALGYAQQIKVIRAYSTDLTPEHFTVPSGNDGGSFGEASEGGSAGGGGQIPGTAGGGVRPVFEELLFEEAMEEQQQQRRLLDFAVEKDGLLAGLCITNEVELAPEPPRIFLLRLLAAAALPAAAHVLRELADVVTARARHPWRLPQLHPCSCFVESGAACCSMVFAATAALRWLLLFPEGSDSSRGREGEAATAAEGGQAFCWSRPPDEKASRKAARYVQGRSQSRSLSASLGATSSGHDTHGRVFKGELASDTTASPAANSTSSSSSSEQPSAESLNECSTANSASVSEIVNEPIKETLKEEGRRQSTRESACQSFNACEAPQGALSTLKACPRISVGGTYSGDGAKSKQRRIEASKKKEALKASPVLPRDSREARRSDEGRCELPEQLGKAATGEGEQPHEQERVSRIRALKEKLQQQSRYSRPRYLFSVRVYRGSVILGEEAIDVPIEEQCPDAPPDAAGGG</sequence>
<feature type="compositionally biased region" description="Basic and acidic residues" evidence="2">
    <location>
        <begin position="581"/>
        <end position="592"/>
    </location>
</feature>
<dbReference type="VEuPathDB" id="ToxoDB:cyc_05410"/>
<feature type="compositionally biased region" description="Gly residues" evidence="2">
    <location>
        <begin position="271"/>
        <end position="282"/>
    </location>
</feature>
<dbReference type="EMBL" id="JROU02000390">
    <property type="protein sequence ID" value="OEH79417.1"/>
    <property type="molecule type" value="Genomic_DNA"/>
</dbReference>
<dbReference type="Gene3D" id="3.40.50.150">
    <property type="entry name" value="Vaccinia Virus protein VP39"/>
    <property type="match status" value="1"/>
</dbReference>
<dbReference type="GO" id="GO:0042054">
    <property type="term" value="F:histone methyltransferase activity"/>
    <property type="evidence" value="ECO:0007669"/>
    <property type="project" value="TreeGrafter"/>
</dbReference>
<feature type="compositionally biased region" description="Low complexity" evidence="2">
    <location>
        <begin position="480"/>
        <end position="505"/>
    </location>
</feature>
<dbReference type="Proteomes" id="UP000095192">
    <property type="component" value="Unassembled WGS sequence"/>
</dbReference>
<accession>A0A1D3D7I2</accession>
<comment type="caution">
    <text evidence="3">The sequence shown here is derived from an EMBL/GenBank/DDBJ whole genome shotgun (WGS) entry which is preliminary data.</text>
</comment>
<keyword evidence="1" id="KW-0949">S-adenosyl-L-methionine</keyword>
<feature type="region of interest" description="Disordered" evidence="2">
    <location>
        <begin position="411"/>
        <end position="523"/>
    </location>
</feature>